<dbReference type="Proteomes" id="UP001154282">
    <property type="component" value="Unassembled WGS sequence"/>
</dbReference>
<keyword evidence="3" id="KW-1185">Reference proteome</keyword>
<feature type="compositionally biased region" description="Gly residues" evidence="1">
    <location>
        <begin position="93"/>
        <end position="107"/>
    </location>
</feature>
<reference evidence="2" key="1">
    <citation type="submission" date="2022-08" db="EMBL/GenBank/DDBJ databases">
        <authorList>
            <person name="Gutierrez-Valencia J."/>
        </authorList>
    </citation>
    <scope>NUCLEOTIDE SEQUENCE</scope>
</reference>
<gene>
    <name evidence="2" type="ORF">LITE_LOCUS48300</name>
</gene>
<protein>
    <recommendedName>
        <fullName evidence="4">Protein disulfide-isomerase SCO2</fullName>
    </recommendedName>
</protein>
<evidence type="ECO:0008006" key="4">
    <source>
        <dbReference type="Google" id="ProtNLM"/>
    </source>
</evidence>
<comment type="caution">
    <text evidence="2">The sequence shown here is derived from an EMBL/GenBank/DDBJ whole genome shotgun (WGS) entry which is preliminary data.</text>
</comment>
<proteinExistence type="predicted"/>
<evidence type="ECO:0000256" key="1">
    <source>
        <dbReference type="SAM" id="MobiDB-lite"/>
    </source>
</evidence>
<sequence length="265" mass="28793">MKVKKNPKFPAISTPQIPQMHMLHFNPSSLFFPSKPTSLTPLSPAGPTSLRCFAVGGDVPAGPDFPRWFPFISSSSAASADAAGIRIGKDSDGGGGGVGYGSGGVDGGLSQRRGNGGVSGSRLNAREKKWSRNRDSYLVDDEDVLPLPMSYPNTKPVTPEEIDKRLRCDTEIEASEVPRTCKAENFYVLRHNRVNGVSMDCREVVYEWTGKCRSCQGSGDVSYFNKRGKEVICKCVPCQGIGYVQKITARKDIEVMENLDNGKPP</sequence>
<name>A0AAV0RL52_9ROSI</name>
<organism evidence="2 3">
    <name type="scientific">Linum tenue</name>
    <dbReference type="NCBI Taxonomy" id="586396"/>
    <lineage>
        <taxon>Eukaryota</taxon>
        <taxon>Viridiplantae</taxon>
        <taxon>Streptophyta</taxon>
        <taxon>Embryophyta</taxon>
        <taxon>Tracheophyta</taxon>
        <taxon>Spermatophyta</taxon>
        <taxon>Magnoliopsida</taxon>
        <taxon>eudicotyledons</taxon>
        <taxon>Gunneridae</taxon>
        <taxon>Pentapetalae</taxon>
        <taxon>rosids</taxon>
        <taxon>fabids</taxon>
        <taxon>Malpighiales</taxon>
        <taxon>Linaceae</taxon>
        <taxon>Linum</taxon>
    </lineage>
</organism>
<dbReference type="PANTHER" id="PTHR36035">
    <property type="entry name" value="PROTEIN DISULFIDE-ISOMERASE SCO2"/>
    <property type="match status" value="1"/>
</dbReference>
<accession>A0AAV0RL52</accession>
<dbReference type="EMBL" id="CAMGYJ010000011">
    <property type="protein sequence ID" value="CAI0557274.1"/>
    <property type="molecule type" value="Genomic_DNA"/>
</dbReference>
<evidence type="ECO:0000313" key="2">
    <source>
        <dbReference type="EMBL" id="CAI0557274.1"/>
    </source>
</evidence>
<dbReference type="PANTHER" id="PTHR36035:SF1">
    <property type="entry name" value="PROTEIN DISULFIDE-ISOMERASE SCO2"/>
    <property type="match status" value="1"/>
</dbReference>
<dbReference type="InterPro" id="IPR037477">
    <property type="entry name" value="SCO2"/>
</dbReference>
<feature type="region of interest" description="Disordered" evidence="1">
    <location>
        <begin position="89"/>
        <end position="122"/>
    </location>
</feature>
<dbReference type="AlphaFoldDB" id="A0AAV0RL52"/>
<evidence type="ECO:0000313" key="3">
    <source>
        <dbReference type="Proteomes" id="UP001154282"/>
    </source>
</evidence>